<dbReference type="Proteomes" id="UP001165121">
    <property type="component" value="Unassembled WGS sequence"/>
</dbReference>
<name>A0A9W6X4S4_9STRA</name>
<accession>A0A9W6X4S4</accession>
<dbReference type="EMBL" id="BSXT01000633">
    <property type="protein sequence ID" value="GMF31467.1"/>
    <property type="molecule type" value="Genomic_DNA"/>
</dbReference>
<gene>
    <name evidence="1" type="ORF">Pfra01_000723100</name>
</gene>
<keyword evidence="2" id="KW-1185">Reference proteome</keyword>
<comment type="caution">
    <text evidence="1">The sequence shown here is derived from an EMBL/GenBank/DDBJ whole genome shotgun (WGS) entry which is preliminary data.</text>
</comment>
<dbReference type="PANTHER" id="PTHR11439">
    <property type="entry name" value="GAG-POL-RELATED RETROTRANSPOSON"/>
    <property type="match status" value="1"/>
</dbReference>
<dbReference type="CDD" id="cd09272">
    <property type="entry name" value="RNase_HI_RT_Ty1"/>
    <property type="match status" value="1"/>
</dbReference>
<dbReference type="OrthoDB" id="122919at2759"/>
<protein>
    <submittedName>
        <fullName evidence="1">Unnamed protein product</fullName>
    </submittedName>
</protein>
<sequence>MRSRNLTGKFVKQIVKYVKGTAAYGLEYGGTEVKLSACTASDYAADEDERKSVSGYATFIGNCAVTWSSRKQRIVAQSTAEAESIVLAHCTQEVLYIRQLLLELEYEQEETRIFEDNQACIAIAENPTQHSRKKHIDVRYHFIREYVRAKSIVLEYVASKSNTADTFTKGLAKDPFELLRGRL</sequence>
<evidence type="ECO:0000313" key="1">
    <source>
        <dbReference type="EMBL" id="GMF31467.1"/>
    </source>
</evidence>
<proteinExistence type="predicted"/>
<reference evidence="1" key="1">
    <citation type="submission" date="2023-04" db="EMBL/GenBank/DDBJ databases">
        <title>Phytophthora fragariaefolia NBRC 109709.</title>
        <authorList>
            <person name="Ichikawa N."/>
            <person name="Sato H."/>
            <person name="Tonouchi N."/>
        </authorList>
    </citation>
    <scope>NUCLEOTIDE SEQUENCE</scope>
    <source>
        <strain evidence="1">NBRC 109709</strain>
    </source>
</reference>
<dbReference type="PANTHER" id="PTHR11439:SF440">
    <property type="entry name" value="INTEGRASE CATALYTIC DOMAIN-CONTAINING PROTEIN"/>
    <property type="match status" value="1"/>
</dbReference>
<evidence type="ECO:0000313" key="2">
    <source>
        <dbReference type="Proteomes" id="UP001165121"/>
    </source>
</evidence>
<organism evidence="1 2">
    <name type="scientific">Phytophthora fragariaefolia</name>
    <dbReference type="NCBI Taxonomy" id="1490495"/>
    <lineage>
        <taxon>Eukaryota</taxon>
        <taxon>Sar</taxon>
        <taxon>Stramenopiles</taxon>
        <taxon>Oomycota</taxon>
        <taxon>Peronosporomycetes</taxon>
        <taxon>Peronosporales</taxon>
        <taxon>Peronosporaceae</taxon>
        <taxon>Phytophthora</taxon>
    </lineage>
</organism>
<dbReference type="AlphaFoldDB" id="A0A9W6X4S4"/>